<evidence type="ECO:0000313" key="4">
    <source>
        <dbReference type="Proteomes" id="UP001152484"/>
    </source>
</evidence>
<feature type="chain" id="PRO_5040186020" description="LysM domain-containing protein" evidence="1">
    <location>
        <begin position="31"/>
        <end position="419"/>
    </location>
</feature>
<keyword evidence="1" id="KW-0732">Signal</keyword>
<evidence type="ECO:0000313" key="3">
    <source>
        <dbReference type="EMBL" id="CAH9076429.1"/>
    </source>
</evidence>
<proteinExistence type="predicted"/>
<evidence type="ECO:0000259" key="2">
    <source>
        <dbReference type="PROSITE" id="PS51782"/>
    </source>
</evidence>
<reference evidence="3" key="1">
    <citation type="submission" date="2022-07" db="EMBL/GenBank/DDBJ databases">
        <authorList>
            <person name="Macas J."/>
            <person name="Novak P."/>
            <person name="Neumann P."/>
        </authorList>
    </citation>
    <scope>NUCLEOTIDE SEQUENCE</scope>
</reference>
<keyword evidence="4" id="KW-1185">Reference proteome</keyword>
<dbReference type="Proteomes" id="UP001152484">
    <property type="component" value="Unassembled WGS sequence"/>
</dbReference>
<feature type="domain" description="LysM" evidence="2">
    <location>
        <begin position="182"/>
        <end position="225"/>
    </location>
</feature>
<dbReference type="OrthoDB" id="2107166at2759"/>
<evidence type="ECO:0000256" key="1">
    <source>
        <dbReference type="SAM" id="SignalP"/>
    </source>
</evidence>
<dbReference type="Gene3D" id="3.10.350.10">
    <property type="entry name" value="LysM domain"/>
    <property type="match status" value="1"/>
</dbReference>
<dbReference type="PROSITE" id="PS51782">
    <property type="entry name" value="LYSM"/>
    <property type="match status" value="1"/>
</dbReference>
<organism evidence="3 4">
    <name type="scientific">Cuscuta europaea</name>
    <name type="common">European dodder</name>
    <dbReference type="NCBI Taxonomy" id="41803"/>
    <lineage>
        <taxon>Eukaryota</taxon>
        <taxon>Viridiplantae</taxon>
        <taxon>Streptophyta</taxon>
        <taxon>Embryophyta</taxon>
        <taxon>Tracheophyta</taxon>
        <taxon>Spermatophyta</taxon>
        <taxon>Magnoliopsida</taxon>
        <taxon>eudicotyledons</taxon>
        <taxon>Gunneridae</taxon>
        <taxon>Pentapetalae</taxon>
        <taxon>asterids</taxon>
        <taxon>lamiids</taxon>
        <taxon>Solanales</taxon>
        <taxon>Convolvulaceae</taxon>
        <taxon>Cuscuteae</taxon>
        <taxon>Cuscuta</taxon>
        <taxon>Cuscuta subgen. Cuscuta</taxon>
    </lineage>
</organism>
<dbReference type="AlphaFoldDB" id="A0A9P1E2T9"/>
<feature type="signal peptide" evidence="1">
    <location>
        <begin position="1"/>
        <end position="30"/>
    </location>
</feature>
<dbReference type="Pfam" id="PF01476">
    <property type="entry name" value="LysM"/>
    <property type="match status" value="1"/>
</dbReference>
<gene>
    <name evidence="3" type="ORF">CEURO_LOCUS5829</name>
</gene>
<dbReference type="InterPro" id="IPR018392">
    <property type="entry name" value="LysM"/>
</dbReference>
<dbReference type="PANTHER" id="PTHR33734">
    <property type="entry name" value="LYSM DOMAIN-CONTAINING GPI-ANCHORED PROTEIN 2"/>
    <property type="match status" value="1"/>
</dbReference>
<accession>A0A9P1E2T9</accession>
<dbReference type="SMART" id="SM00257">
    <property type="entry name" value="LysM"/>
    <property type="match status" value="2"/>
</dbReference>
<dbReference type="PANTHER" id="PTHR33734:SF35">
    <property type="entry name" value="LYSM DOMAIN-CONTAINING GPI-ANCHORED PROTEIN 1"/>
    <property type="match status" value="1"/>
</dbReference>
<sequence>MRTQTPISVGMLPLLIGIVTLFAGIPSGSSKFTIEPCSNASPCSSLVGYTLYTDLKVSEVATLFSADPISILLANAIDISVADAESHVLSEGIFLKVPVKCSCVDGIFKSAFVKYTTRPNDTPTYVADVIYSGLVSADQIKDGNPRAVGSDPTTLSAATVLWIPLPCTCFNGTDNNLPAIYMSYVVQQADTLQMIAGNYFTTVNDLMTVNSLASNDITPGDILAIPLSACASNFPIYASDFALSVPNGSYAITAGRCVQCSCGPDSRNLRCMPAPLEVSCSSMQCRSSNLMLGNVTVQQTSGGCIVTSCSYGGFVNNTIVTVLSSSLQPRCPGAQQFPPLFALPSEAPKTMYSPAPAPLVAGGPITTSSPVPSSNSVVSFPPANSPPGISSSPCSLQNPLSRFPIAVVIVLFVKFVIFL</sequence>
<protein>
    <recommendedName>
        <fullName evidence="2">LysM domain-containing protein</fullName>
    </recommendedName>
</protein>
<dbReference type="CDD" id="cd00118">
    <property type="entry name" value="LysM"/>
    <property type="match status" value="1"/>
</dbReference>
<dbReference type="InterPro" id="IPR036779">
    <property type="entry name" value="LysM_dom_sf"/>
</dbReference>
<dbReference type="EMBL" id="CAMAPE010000010">
    <property type="protein sequence ID" value="CAH9076429.1"/>
    <property type="molecule type" value="Genomic_DNA"/>
</dbReference>
<dbReference type="SUPFAM" id="SSF54106">
    <property type="entry name" value="LysM domain"/>
    <property type="match status" value="1"/>
</dbReference>
<name>A0A9P1E2T9_CUSEU</name>
<comment type="caution">
    <text evidence="3">The sequence shown here is derived from an EMBL/GenBank/DDBJ whole genome shotgun (WGS) entry which is preliminary data.</text>
</comment>